<dbReference type="GO" id="GO:0005525">
    <property type="term" value="F:GTP binding"/>
    <property type="evidence" value="ECO:0007669"/>
    <property type="project" value="InterPro"/>
</dbReference>
<accession>A0A1R1EPP4</accession>
<evidence type="ECO:0000259" key="1">
    <source>
        <dbReference type="Pfam" id="PF03205"/>
    </source>
</evidence>
<dbReference type="SUPFAM" id="SSF52540">
    <property type="entry name" value="P-loop containing nucleoside triphosphate hydrolases"/>
    <property type="match status" value="1"/>
</dbReference>
<dbReference type="NCBIfam" id="TIGR00176">
    <property type="entry name" value="mobB"/>
    <property type="match status" value="1"/>
</dbReference>
<dbReference type="InterPro" id="IPR052539">
    <property type="entry name" value="MGD_biosynthesis_adapter"/>
</dbReference>
<dbReference type="GO" id="GO:0006777">
    <property type="term" value="P:Mo-molybdopterin cofactor biosynthetic process"/>
    <property type="evidence" value="ECO:0007669"/>
    <property type="project" value="InterPro"/>
</dbReference>
<keyword evidence="3" id="KW-1185">Reference proteome</keyword>
<name>A0A1R1EPP4_9BACL</name>
<proteinExistence type="predicted"/>
<organism evidence="2 3">
    <name type="scientific">Paenibacillus rhizosphaerae</name>
    <dbReference type="NCBI Taxonomy" id="297318"/>
    <lineage>
        <taxon>Bacteria</taxon>
        <taxon>Bacillati</taxon>
        <taxon>Bacillota</taxon>
        <taxon>Bacilli</taxon>
        <taxon>Bacillales</taxon>
        <taxon>Paenibacillaceae</taxon>
        <taxon>Paenibacillus</taxon>
    </lineage>
</organism>
<protein>
    <submittedName>
        <fullName evidence="2">Molybdopterin-guanine dinucleotide biosynthesis protein B</fullName>
    </submittedName>
</protein>
<dbReference type="InterPro" id="IPR027417">
    <property type="entry name" value="P-loop_NTPase"/>
</dbReference>
<reference evidence="2 3" key="1">
    <citation type="submission" date="2016-11" db="EMBL/GenBank/DDBJ databases">
        <title>Paenibacillus species isolates.</title>
        <authorList>
            <person name="Beno S.M."/>
        </authorList>
    </citation>
    <scope>NUCLEOTIDE SEQUENCE [LARGE SCALE GENOMIC DNA]</scope>
    <source>
        <strain evidence="2 3">FSL R5-0378</strain>
    </source>
</reference>
<dbReference type="InterPro" id="IPR004435">
    <property type="entry name" value="MobB_dom"/>
</dbReference>
<dbReference type="RefSeq" id="WP_076171411.1">
    <property type="nucleotide sequence ID" value="NZ_MRTP01000004.1"/>
</dbReference>
<dbReference type="AlphaFoldDB" id="A0A1R1EPP4"/>
<dbReference type="Proteomes" id="UP000187172">
    <property type="component" value="Unassembled WGS sequence"/>
</dbReference>
<comment type="caution">
    <text evidence="2">The sequence shown here is derived from an EMBL/GenBank/DDBJ whole genome shotgun (WGS) entry which is preliminary data.</text>
</comment>
<gene>
    <name evidence="2" type="ORF">BK138_18020</name>
</gene>
<feature type="domain" description="Molybdopterin-guanine dinucleotide biosynthesis protein B (MobB)" evidence="1">
    <location>
        <begin position="11"/>
        <end position="137"/>
    </location>
</feature>
<evidence type="ECO:0000313" key="2">
    <source>
        <dbReference type="EMBL" id="OMF53722.1"/>
    </source>
</evidence>
<dbReference type="CDD" id="cd03116">
    <property type="entry name" value="MobB"/>
    <property type="match status" value="1"/>
</dbReference>
<dbReference type="Pfam" id="PF03205">
    <property type="entry name" value="MobB"/>
    <property type="match status" value="1"/>
</dbReference>
<dbReference type="EMBL" id="MRTP01000004">
    <property type="protein sequence ID" value="OMF53722.1"/>
    <property type="molecule type" value="Genomic_DNA"/>
</dbReference>
<dbReference type="STRING" id="297318.BK138_18020"/>
<dbReference type="PANTHER" id="PTHR40072">
    <property type="entry name" value="MOLYBDOPTERIN-GUANINE DINUCLEOTIDE BIOSYNTHESIS ADAPTER PROTEIN-RELATED"/>
    <property type="match status" value="1"/>
</dbReference>
<evidence type="ECO:0000313" key="3">
    <source>
        <dbReference type="Proteomes" id="UP000187172"/>
    </source>
</evidence>
<sequence>MSRQDVKPPVWQIVGYKNSGKTTLVCSLVERLAVKGIRTAVIKHDAHDFDIDHPGTDSYRHRKSGAGAVALVSLQRTAVIEEAETGLDELIGRFSAYDMILVEGFKQAEYPKLVMVRSQEEHSLVSELTSVNAIVSWLTDDKVKGNMDVHPGSVPVFGVNDTGRITEWLLHHSKHGTTE</sequence>
<dbReference type="Gene3D" id="3.40.50.300">
    <property type="entry name" value="P-loop containing nucleotide triphosphate hydrolases"/>
    <property type="match status" value="1"/>
</dbReference>
<dbReference type="PANTHER" id="PTHR40072:SF1">
    <property type="entry name" value="MOLYBDOPTERIN-GUANINE DINUCLEOTIDE BIOSYNTHESIS ADAPTER PROTEIN"/>
    <property type="match status" value="1"/>
</dbReference>